<proteinExistence type="predicted"/>
<dbReference type="InterPro" id="IPR001077">
    <property type="entry name" value="COMT_C"/>
</dbReference>
<dbReference type="CDD" id="cd02440">
    <property type="entry name" value="AdoMet_MTases"/>
    <property type="match status" value="1"/>
</dbReference>
<organism evidence="2">
    <name type="scientific">marine metagenome</name>
    <dbReference type="NCBI Taxonomy" id="408172"/>
    <lineage>
        <taxon>unclassified sequences</taxon>
        <taxon>metagenomes</taxon>
        <taxon>ecological metagenomes</taxon>
    </lineage>
</organism>
<name>A0A381RK76_9ZZZZ</name>
<accession>A0A381RK76</accession>
<dbReference type="Gene3D" id="3.40.50.150">
    <property type="entry name" value="Vaccinia Virus protein VP39"/>
    <property type="match status" value="1"/>
</dbReference>
<feature type="non-terminal residue" evidence="2">
    <location>
        <position position="1"/>
    </location>
</feature>
<dbReference type="InterPro" id="IPR029063">
    <property type="entry name" value="SAM-dependent_MTases_sf"/>
</dbReference>
<dbReference type="EMBL" id="UINC01001991">
    <property type="protein sequence ID" value="SUZ91634.1"/>
    <property type="molecule type" value="Genomic_DNA"/>
</dbReference>
<evidence type="ECO:0000259" key="1">
    <source>
        <dbReference type="Pfam" id="PF00891"/>
    </source>
</evidence>
<sequence length="231" mass="25842">VDILMSVASHLRIRVAEYDRKIYTFIPYYREMLSVAAIALQPQLTSPLIVDLGTGTGALAKLCLEAVPAGRLIGLDTDAEMLAVAAQRLRATQRPGVELKKKSFTRGALPRTNYITAAFSLHHIKTRGLKVRLYQRCIEALYAGGAMVSVDCMPPSQPDLHTSAMQAWICHLERNYSSQDATGHLSAWAKEDRYFPLDQEVEMLCSVGFKVEIVWRRESFAVIRATKPRHP</sequence>
<dbReference type="Pfam" id="PF00891">
    <property type="entry name" value="Methyltransf_2"/>
    <property type="match status" value="1"/>
</dbReference>
<dbReference type="SUPFAM" id="SSF53335">
    <property type="entry name" value="S-adenosyl-L-methionine-dependent methyltransferases"/>
    <property type="match status" value="1"/>
</dbReference>
<dbReference type="GO" id="GO:0008171">
    <property type="term" value="F:O-methyltransferase activity"/>
    <property type="evidence" value="ECO:0007669"/>
    <property type="project" value="InterPro"/>
</dbReference>
<reference evidence="2" key="1">
    <citation type="submission" date="2018-05" db="EMBL/GenBank/DDBJ databases">
        <authorList>
            <person name="Lanie J.A."/>
            <person name="Ng W.-L."/>
            <person name="Kazmierczak K.M."/>
            <person name="Andrzejewski T.M."/>
            <person name="Davidsen T.M."/>
            <person name="Wayne K.J."/>
            <person name="Tettelin H."/>
            <person name="Glass J.I."/>
            <person name="Rusch D."/>
            <person name="Podicherti R."/>
            <person name="Tsui H.-C.T."/>
            <person name="Winkler M.E."/>
        </authorList>
    </citation>
    <scope>NUCLEOTIDE SEQUENCE</scope>
</reference>
<feature type="domain" description="O-methyltransferase C-terminal" evidence="1">
    <location>
        <begin position="47"/>
        <end position="163"/>
    </location>
</feature>
<evidence type="ECO:0000313" key="2">
    <source>
        <dbReference type="EMBL" id="SUZ91634.1"/>
    </source>
</evidence>
<protein>
    <recommendedName>
        <fullName evidence="1">O-methyltransferase C-terminal domain-containing protein</fullName>
    </recommendedName>
</protein>
<dbReference type="AlphaFoldDB" id="A0A381RK76"/>
<gene>
    <name evidence="2" type="ORF">METZ01_LOCUS44488</name>
</gene>